<keyword evidence="3 6" id="KW-0812">Transmembrane</keyword>
<name>A0A1Y0LJF1_TATCI</name>
<dbReference type="Proteomes" id="UP000195814">
    <property type="component" value="Chromosome"/>
</dbReference>
<evidence type="ECO:0000313" key="7">
    <source>
        <dbReference type="EMBL" id="ARU94186.1"/>
    </source>
</evidence>
<evidence type="ECO:0000256" key="3">
    <source>
        <dbReference type="ARBA" id="ARBA00022692"/>
    </source>
</evidence>
<organism evidence="7 10">
    <name type="scientific">Tatumella citrea</name>
    <name type="common">Pantoea citrea</name>
    <dbReference type="NCBI Taxonomy" id="53336"/>
    <lineage>
        <taxon>Bacteria</taxon>
        <taxon>Pseudomonadati</taxon>
        <taxon>Pseudomonadota</taxon>
        <taxon>Gammaproteobacteria</taxon>
        <taxon>Enterobacterales</taxon>
        <taxon>Erwiniaceae</taxon>
        <taxon>Tatumella</taxon>
    </lineage>
</organism>
<dbReference type="AlphaFoldDB" id="A0A1Y0LJF1"/>
<proteinExistence type="predicted"/>
<evidence type="ECO:0000256" key="4">
    <source>
        <dbReference type="ARBA" id="ARBA00022989"/>
    </source>
</evidence>
<dbReference type="InterPro" id="IPR025594">
    <property type="entry name" value="YebO"/>
</dbReference>
<dbReference type="KEGG" id="tci:A7K98_10625"/>
<dbReference type="EMBL" id="CP015579">
    <property type="protein sequence ID" value="ARU94186.1"/>
    <property type="molecule type" value="Genomic_DNA"/>
</dbReference>
<gene>
    <name evidence="7" type="ORF">A7K98_10625</name>
    <name evidence="8" type="ORF">A7K99_10625</name>
</gene>
<feature type="transmembrane region" description="Helical" evidence="6">
    <location>
        <begin position="12"/>
        <end position="31"/>
    </location>
</feature>
<evidence type="ECO:0000256" key="6">
    <source>
        <dbReference type="SAM" id="Phobius"/>
    </source>
</evidence>
<evidence type="ECO:0000256" key="1">
    <source>
        <dbReference type="ARBA" id="ARBA00004162"/>
    </source>
</evidence>
<keyword evidence="5 6" id="KW-0472">Membrane</keyword>
<dbReference type="EMBL" id="CP015581">
    <property type="protein sequence ID" value="ARU98226.1"/>
    <property type="molecule type" value="Genomic_DNA"/>
</dbReference>
<keyword evidence="2" id="KW-1003">Cell membrane</keyword>
<accession>A0A1Y0LJF1</accession>
<protein>
    <recommendedName>
        <fullName evidence="11">YebO family protein</fullName>
    </recommendedName>
</protein>
<dbReference type="Pfam" id="PF13974">
    <property type="entry name" value="YebO"/>
    <property type="match status" value="1"/>
</dbReference>
<dbReference type="Proteomes" id="UP000195729">
    <property type="component" value="Chromosome"/>
</dbReference>
<sequence>MNDISLGMGPFMLPALIAVAVIFALIIWFFINRASVRANDRVHLLEALLREQKKQNALLKRLLELNLPPEPVEEEVPEEAPVVAEPEENGYLKFVPER</sequence>
<keyword evidence="9" id="KW-1185">Reference proteome</keyword>
<evidence type="ECO:0000313" key="8">
    <source>
        <dbReference type="EMBL" id="ARU98226.1"/>
    </source>
</evidence>
<reference evidence="9 10" key="1">
    <citation type="submission" date="2016-05" db="EMBL/GenBank/DDBJ databases">
        <title>Complete genome sequence of two 2,5-diketo-D-glunonic acid producing strain Tatumella citrea.</title>
        <authorList>
            <person name="Duan C."/>
            <person name="Yang J."/>
            <person name="Yang S."/>
        </authorList>
    </citation>
    <scope>NUCLEOTIDE SEQUENCE [LARGE SCALE GENOMIC DNA]</scope>
    <source>
        <strain evidence="8 9">ATCC 39140</strain>
        <strain evidence="7 10">DSM 13699</strain>
    </source>
</reference>
<dbReference type="OrthoDB" id="6556418at2"/>
<evidence type="ECO:0008006" key="11">
    <source>
        <dbReference type="Google" id="ProtNLM"/>
    </source>
</evidence>
<keyword evidence="4 6" id="KW-1133">Transmembrane helix</keyword>
<comment type="subcellular location">
    <subcellularLocation>
        <location evidence="1">Cell membrane</location>
        <topology evidence="1">Single-pass membrane protein</topology>
    </subcellularLocation>
</comment>
<evidence type="ECO:0000256" key="2">
    <source>
        <dbReference type="ARBA" id="ARBA00022475"/>
    </source>
</evidence>
<evidence type="ECO:0000313" key="9">
    <source>
        <dbReference type="Proteomes" id="UP000195729"/>
    </source>
</evidence>
<evidence type="ECO:0000256" key="5">
    <source>
        <dbReference type="ARBA" id="ARBA00023136"/>
    </source>
</evidence>
<dbReference type="GO" id="GO:0005886">
    <property type="term" value="C:plasma membrane"/>
    <property type="evidence" value="ECO:0007669"/>
    <property type="project" value="UniProtKB-SubCell"/>
</dbReference>
<evidence type="ECO:0000313" key="10">
    <source>
        <dbReference type="Proteomes" id="UP000195814"/>
    </source>
</evidence>
<dbReference type="RefSeq" id="WP_087488545.1">
    <property type="nucleotide sequence ID" value="NZ_CP015579.1"/>
</dbReference>